<proteinExistence type="predicted"/>
<dbReference type="EMBL" id="AP018448">
    <property type="protein sequence ID" value="BBC29795.1"/>
    <property type="molecule type" value="Genomic_DNA"/>
</dbReference>
<reference evidence="5 6" key="1">
    <citation type="journal article" date="2010" name="ChemBioChem">
        <title>Cloning and characterization of the biosynthetic gene cluster of 16-membered macrolide antibiotic FD-891: involvement of a dual functional cytochrome P450 monooxygenase catalyzing epoxidation and hydroxylation.</title>
        <authorList>
            <person name="Kudo F."/>
            <person name="Motegi A."/>
            <person name="Mizoue K."/>
            <person name="Eguchi T."/>
        </authorList>
    </citation>
    <scope>NUCLEOTIDE SEQUENCE [LARGE SCALE GENOMIC DNA]</scope>
    <source>
        <strain evidence="5 6">A-8890</strain>
    </source>
</reference>
<evidence type="ECO:0000259" key="4">
    <source>
        <dbReference type="PROSITE" id="PS51635"/>
    </source>
</evidence>
<dbReference type="SUPFAM" id="SSF52151">
    <property type="entry name" value="FabD/lysophospholipase-like"/>
    <property type="match status" value="1"/>
</dbReference>
<protein>
    <recommendedName>
        <fullName evidence="4">PNPLA domain-containing protein</fullName>
    </recommendedName>
</protein>
<dbReference type="Proteomes" id="UP001321542">
    <property type="component" value="Chromosome"/>
</dbReference>
<feature type="short sequence motif" description="GXSXG" evidence="2">
    <location>
        <begin position="89"/>
        <end position="93"/>
    </location>
</feature>
<evidence type="ECO:0000313" key="6">
    <source>
        <dbReference type="Proteomes" id="UP001321542"/>
    </source>
</evidence>
<evidence type="ECO:0000256" key="1">
    <source>
        <dbReference type="ARBA" id="ARBA00023098"/>
    </source>
</evidence>
<comment type="caution">
    <text evidence="2">Lacks conserved residue(s) required for the propagation of feature annotation.</text>
</comment>
<evidence type="ECO:0000256" key="2">
    <source>
        <dbReference type="PROSITE-ProRule" id="PRU01161"/>
    </source>
</evidence>
<name>A0ABN5VAW8_9ACTN</name>
<gene>
    <name evidence="5" type="ORF">SGFS_010890</name>
</gene>
<dbReference type="Gene3D" id="3.40.1090.10">
    <property type="entry name" value="Cytosolic phospholipase A2 catalytic domain"/>
    <property type="match status" value="2"/>
</dbReference>
<evidence type="ECO:0000256" key="3">
    <source>
        <dbReference type="SAM" id="MobiDB-lite"/>
    </source>
</evidence>
<reference evidence="5 6" key="2">
    <citation type="journal article" date="2023" name="ChemBioChem">
        <title>Acyltransferase Domain Exchange between Two Independent Type I Polyketide Synthases in the Same Producer Strain of Macrolide Antibiotics.</title>
        <authorList>
            <person name="Kudo F."/>
            <person name="Kishikawa K."/>
            <person name="Tsuboi K."/>
            <person name="Kido T."/>
            <person name="Usui T."/>
            <person name="Hashimoto J."/>
            <person name="Shin-Ya K."/>
            <person name="Miyanaga A."/>
            <person name="Eguchi T."/>
        </authorList>
    </citation>
    <scope>NUCLEOTIDE SEQUENCE [LARGE SCALE GENOMIC DNA]</scope>
    <source>
        <strain evidence="5 6">A-8890</strain>
    </source>
</reference>
<accession>A0ABN5VAW8</accession>
<dbReference type="Pfam" id="PF01734">
    <property type="entry name" value="Patatin"/>
    <property type="match status" value="1"/>
</dbReference>
<keyword evidence="6" id="KW-1185">Reference proteome</keyword>
<dbReference type="PROSITE" id="PS51635">
    <property type="entry name" value="PNPLA"/>
    <property type="match status" value="1"/>
</dbReference>
<feature type="region of interest" description="Disordered" evidence="3">
    <location>
        <begin position="353"/>
        <end position="374"/>
    </location>
</feature>
<dbReference type="InterPro" id="IPR016035">
    <property type="entry name" value="Acyl_Trfase/lysoPLipase"/>
</dbReference>
<keyword evidence="2" id="KW-0442">Lipid degradation</keyword>
<feature type="short sequence motif" description="DGA/G" evidence="2">
    <location>
        <begin position="246"/>
        <end position="248"/>
    </location>
</feature>
<keyword evidence="2" id="KW-0378">Hydrolase</keyword>
<keyword evidence="1 2" id="KW-0443">Lipid metabolism</keyword>
<sequence length="374" mass="39592">MTGCPGEVLRILSPSRAATYIRIPLVSRFHWYPEQPENSVTPLGAPTPPSRGLVLGCGGTLGAAWTVGALHSLQEALGWDPRDAEVLLGTSAGAELVSLLGGGIGVADLLSAQLADEDARPELVRHFATPPRALPPRPALFPGSPPLARRALRRDAPTLAGLSGLLPQGRGEAHWLAALADFLTPPGQWVRHPATWLVAADFDTGRRTVFGHPDARPVALRDALRASWAVPGWFPPVRIDGLRYADGGILSTASADVLAPLGLDEVYVIAPMSSATPVPRRGLGRAEALLRRAMTRTLDAECAALRAVGTRVVRIEPTAADLRVMGGNFMDPRRRPTVLETALRTTRAVVRDSLAASSAGRQAPGHRPNARTGA</sequence>
<feature type="domain" description="PNPLA" evidence="4">
    <location>
        <begin position="53"/>
        <end position="259"/>
    </location>
</feature>
<organism evidence="5 6">
    <name type="scientific">Streptomyces graminofaciens</name>
    <dbReference type="NCBI Taxonomy" id="68212"/>
    <lineage>
        <taxon>Bacteria</taxon>
        <taxon>Bacillati</taxon>
        <taxon>Actinomycetota</taxon>
        <taxon>Actinomycetes</taxon>
        <taxon>Kitasatosporales</taxon>
        <taxon>Streptomycetaceae</taxon>
        <taxon>Streptomyces</taxon>
    </lineage>
</organism>
<feature type="active site" description="Nucleophile" evidence="2">
    <location>
        <position position="91"/>
    </location>
</feature>
<feature type="active site" description="Proton acceptor" evidence="2">
    <location>
        <position position="246"/>
    </location>
</feature>
<evidence type="ECO:0000313" key="5">
    <source>
        <dbReference type="EMBL" id="BBC29795.1"/>
    </source>
</evidence>
<dbReference type="InterPro" id="IPR002641">
    <property type="entry name" value="PNPLA_dom"/>
</dbReference>